<accession>A0ABX1LVK9</accession>
<gene>
    <name evidence="1" type="ORF">HC246_15590</name>
</gene>
<dbReference type="EMBL" id="JAAVJL010000001">
    <property type="protein sequence ID" value="NMF59401.1"/>
    <property type="molecule type" value="Genomic_DNA"/>
</dbReference>
<sequence length="45" mass="5188">MLLFKEIDTTLGQTSLHRQSSFSMIAEGDRFNNLSPKGDRCYYES</sequence>
<dbReference type="RefSeq" id="WP_169364186.1">
    <property type="nucleotide sequence ID" value="NZ_JAAVJL010000001.1"/>
</dbReference>
<organism evidence="1 2">
    <name type="scientific">Pseudanabaena yagii GIHE-NHR1</name>
    <dbReference type="NCBI Taxonomy" id="2722753"/>
    <lineage>
        <taxon>Bacteria</taxon>
        <taxon>Bacillati</taxon>
        <taxon>Cyanobacteriota</taxon>
        <taxon>Cyanophyceae</taxon>
        <taxon>Pseudanabaenales</taxon>
        <taxon>Pseudanabaenaceae</taxon>
        <taxon>Pseudanabaena</taxon>
        <taxon>Pseudanabaena yagii</taxon>
    </lineage>
</organism>
<evidence type="ECO:0000313" key="1">
    <source>
        <dbReference type="EMBL" id="NMF59401.1"/>
    </source>
</evidence>
<comment type="caution">
    <text evidence="1">The sequence shown here is derived from an EMBL/GenBank/DDBJ whole genome shotgun (WGS) entry which is preliminary data.</text>
</comment>
<reference evidence="1 2" key="1">
    <citation type="submission" date="2020-03" db="EMBL/GenBank/DDBJ databases">
        <title>Draft Genome Sequence of 2-Methylisoborneol Producing Pseudanabaena yagii Strain GIHE-NHR1 Isolated from North Han River in South Korea.</title>
        <authorList>
            <person name="Jeong J."/>
        </authorList>
    </citation>
    <scope>NUCLEOTIDE SEQUENCE [LARGE SCALE GENOMIC DNA]</scope>
    <source>
        <strain evidence="1 2">GIHE-NHR1</strain>
    </source>
</reference>
<protein>
    <submittedName>
        <fullName evidence="1">Uncharacterized protein</fullName>
    </submittedName>
</protein>
<dbReference type="Proteomes" id="UP000738376">
    <property type="component" value="Unassembled WGS sequence"/>
</dbReference>
<proteinExistence type="predicted"/>
<keyword evidence="2" id="KW-1185">Reference proteome</keyword>
<evidence type="ECO:0000313" key="2">
    <source>
        <dbReference type="Proteomes" id="UP000738376"/>
    </source>
</evidence>
<name>A0ABX1LVK9_9CYAN</name>